<dbReference type="InterPro" id="IPR029044">
    <property type="entry name" value="Nucleotide-diphossugar_trans"/>
</dbReference>
<dbReference type="SUPFAM" id="SSF53448">
    <property type="entry name" value="Nucleotide-diphospho-sugar transferases"/>
    <property type="match status" value="1"/>
</dbReference>
<feature type="transmembrane region" description="Helical" evidence="1">
    <location>
        <begin position="369"/>
        <end position="390"/>
    </location>
</feature>
<evidence type="ECO:0000259" key="2">
    <source>
        <dbReference type="Pfam" id="PF00535"/>
    </source>
</evidence>
<dbReference type="InterPro" id="IPR058718">
    <property type="entry name" value="Agl6_TM_C"/>
</dbReference>
<dbReference type="PANTHER" id="PTHR48090">
    <property type="entry name" value="UNDECAPRENYL-PHOSPHATE 4-DEOXY-4-FORMAMIDO-L-ARABINOSE TRANSFERASE-RELATED"/>
    <property type="match status" value="1"/>
</dbReference>
<organism evidence="4 5">
    <name type="scientific">Parasphingorhabdus halotolerans</name>
    <dbReference type="NCBI Taxonomy" id="2725558"/>
    <lineage>
        <taxon>Bacteria</taxon>
        <taxon>Pseudomonadati</taxon>
        <taxon>Pseudomonadota</taxon>
        <taxon>Alphaproteobacteria</taxon>
        <taxon>Sphingomonadales</taxon>
        <taxon>Sphingomonadaceae</taxon>
        <taxon>Parasphingorhabdus</taxon>
    </lineage>
</organism>
<keyword evidence="1" id="KW-1133">Transmembrane helix</keyword>
<reference evidence="4 5" key="1">
    <citation type="submission" date="2020-04" db="EMBL/GenBank/DDBJ databases">
        <title>Genome sequence for Sphingorhabdus sp. strain M1.</title>
        <authorList>
            <person name="Park S.-J."/>
        </authorList>
    </citation>
    <scope>NUCLEOTIDE SEQUENCE [LARGE SCALE GENOMIC DNA]</scope>
    <source>
        <strain evidence="4 5">JK6</strain>
    </source>
</reference>
<dbReference type="InterPro" id="IPR050256">
    <property type="entry name" value="Glycosyltransferase_2"/>
</dbReference>
<evidence type="ECO:0000313" key="4">
    <source>
        <dbReference type="EMBL" id="QJB68722.1"/>
    </source>
</evidence>
<feature type="domain" description="Glycosyltransferase 2-like" evidence="2">
    <location>
        <begin position="59"/>
        <end position="225"/>
    </location>
</feature>
<dbReference type="GO" id="GO:0016740">
    <property type="term" value="F:transferase activity"/>
    <property type="evidence" value="ECO:0007669"/>
    <property type="project" value="UniProtKB-KW"/>
</dbReference>
<sequence>MRLTSSSLVTFYKPYRFTPFQAVHRTNRRGKKLYIQNRQEFDQAQPDENAGFDGNVDVTIVMPCLNEIISLPHCIANAQDTLAMIMSEYQLTGEIVIADNGSDDGSQDFATSMGARVVDVTAKGYGAALIGGCRAAAGRYILMGDADGSYNFTEGVAMIGKLVDGADLCMGSRFQGGIAPGAMPWKNRYIGNPALTGILNLFFRSDIDDAHCGLRAITKDSFDNLGLSGTGMEFASEMVIKAHLKKLHIEQVPATLSRDLRDRAPHLRPWRDGWRHLRYLLMLSPTWVFGVPAAAAIGISTLLLMVITLHSLGVIGGKEILGTGWTIAAGFLFTAGHLAAIMAVTSHLHGVNQGYRHLRPIFRKYENILTLETMLICGFALILSSVAGFVGIAQSWSIGGFAPMASNLPLVLAATAGTTGLQTILGGFLFAIISGHRADFGDFPSSDSLRRMAN</sequence>
<dbReference type="KEGG" id="phao:HF685_05025"/>
<feature type="domain" description="Low-salt glycan biosynthesis hexosyltransferase Agl6 C-terminal transmembrane region" evidence="3">
    <location>
        <begin position="345"/>
        <end position="433"/>
    </location>
</feature>
<accession>A0A6H2DJ72</accession>
<keyword evidence="4" id="KW-0808">Transferase</keyword>
<name>A0A6H2DJ72_9SPHN</name>
<dbReference type="InterPro" id="IPR001173">
    <property type="entry name" value="Glyco_trans_2-like"/>
</dbReference>
<dbReference type="Pfam" id="PF00535">
    <property type="entry name" value="Glycos_transf_2"/>
    <property type="match status" value="1"/>
</dbReference>
<evidence type="ECO:0000256" key="1">
    <source>
        <dbReference type="SAM" id="Phobius"/>
    </source>
</evidence>
<feature type="transmembrane region" description="Helical" evidence="1">
    <location>
        <begin position="410"/>
        <end position="433"/>
    </location>
</feature>
<feature type="transmembrane region" description="Helical" evidence="1">
    <location>
        <begin position="279"/>
        <end position="307"/>
    </location>
</feature>
<dbReference type="AlphaFoldDB" id="A0A6H2DJ72"/>
<keyword evidence="5" id="KW-1185">Reference proteome</keyword>
<proteinExistence type="predicted"/>
<gene>
    <name evidence="4" type="ORF">HF685_05025</name>
</gene>
<dbReference type="EMBL" id="CP051217">
    <property type="protein sequence ID" value="QJB68722.1"/>
    <property type="molecule type" value="Genomic_DNA"/>
</dbReference>
<keyword evidence="1" id="KW-0472">Membrane</keyword>
<dbReference type="CDD" id="cd04179">
    <property type="entry name" value="DPM_DPG-synthase_like"/>
    <property type="match status" value="1"/>
</dbReference>
<dbReference type="Gene3D" id="3.90.550.10">
    <property type="entry name" value="Spore Coat Polysaccharide Biosynthesis Protein SpsA, Chain A"/>
    <property type="match status" value="1"/>
</dbReference>
<feature type="transmembrane region" description="Helical" evidence="1">
    <location>
        <begin position="327"/>
        <end position="348"/>
    </location>
</feature>
<protein>
    <submittedName>
        <fullName evidence="4">Glycosyltransferase family 2 protein</fullName>
    </submittedName>
</protein>
<dbReference type="PANTHER" id="PTHR48090:SF7">
    <property type="entry name" value="RFBJ PROTEIN"/>
    <property type="match status" value="1"/>
</dbReference>
<dbReference type="Proteomes" id="UP000501600">
    <property type="component" value="Chromosome"/>
</dbReference>
<keyword evidence="1" id="KW-0812">Transmembrane</keyword>
<dbReference type="Pfam" id="PF26629">
    <property type="entry name" value="GT2_TM_C"/>
    <property type="match status" value="1"/>
</dbReference>
<evidence type="ECO:0000313" key="5">
    <source>
        <dbReference type="Proteomes" id="UP000501600"/>
    </source>
</evidence>
<evidence type="ECO:0000259" key="3">
    <source>
        <dbReference type="Pfam" id="PF26629"/>
    </source>
</evidence>